<dbReference type="GO" id="GO:0015189">
    <property type="term" value="F:L-lysine transmembrane transporter activity"/>
    <property type="evidence" value="ECO:0007669"/>
    <property type="project" value="TreeGrafter"/>
</dbReference>
<dbReference type="PANTHER" id="PTHR43243">
    <property type="entry name" value="INNER MEMBRANE TRANSPORTER YGJI-RELATED"/>
    <property type="match status" value="1"/>
</dbReference>
<organism evidence="6 7">
    <name type="scientific">Aphis glycines</name>
    <name type="common">Soybean aphid</name>
    <dbReference type="NCBI Taxonomy" id="307491"/>
    <lineage>
        <taxon>Eukaryota</taxon>
        <taxon>Metazoa</taxon>
        <taxon>Ecdysozoa</taxon>
        <taxon>Arthropoda</taxon>
        <taxon>Hexapoda</taxon>
        <taxon>Insecta</taxon>
        <taxon>Pterygota</taxon>
        <taxon>Neoptera</taxon>
        <taxon>Paraneoptera</taxon>
        <taxon>Hemiptera</taxon>
        <taxon>Sternorrhyncha</taxon>
        <taxon>Aphidomorpha</taxon>
        <taxon>Aphidoidea</taxon>
        <taxon>Aphididae</taxon>
        <taxon>Aphidini</taxon>
        <taxon>Aphis</taxon>
        <taxon>Aphis</taxon>
    </lineage>
</organism>
<evidence type="ECO:0000256" key="5">
    <source>
        <dbReference type="SAM" id="Phobius"/>
    </source>
</evidence>
<feature type="transmembrane region" description="Helical" evidence="5">
    <location>
        <begin position="101"/>
        <end position="122"/>
    </location>
</feature>
<dbReference type="EMBL" id="VYZN01000054">
    <property type="protein sequence ID" value="KAE9526801.1"/>
    <property type="molecule type" value="Genomic_DNA"/>
</dbReference>
<feature type="transmembrane region" description="Helical" evidence="5">
    <location>
        <begin position="70"/>
        <end position="89"/>
    </location>
</feature>
<dbReference type="GO" id="GO:0000064">
    <property type="term" value="F:L-ornithine transmembrane transporter activity"/>
    <property type="evidence" value="ECO:0007669"/>
    <property type="project" value="TreeGrafter"/>
</dbReference>
<proteinExistence type="predicted"/>
<dbReference type="GO" id="GO:0097638">
    <property type="term" value="P:L-arginine import across plasma membrane"/>
    <property type="evidence" value="ECO:0007669"/>
    <property type="project" value="TreeGrafter"/>
</dbReference>
<keyword evidence="2 5" id="KW-0812">Transmembrane</keyword>
<feature type="transmembrane region" description="Helical" evidence="5">
    <location>
        <begin position="198"/>
        <end position="218"/>
    </location>
</feature>
<dbReference type="InterPro" id="IPR002293">
    <property type="entry name" value="AA/rel_permease1"/>
</dbReference>
<evidence type="ECO:0008006" key="8">
    <source>
        <dbReference type="Google" id="ProtNLM"/>
    </source>
</evidence>
<evidence type="ECO:0000256" key="1">
    <source>
        <dbReference type="ARBA" id="ARBA00004141"/>
    </source>
</evidence>
<name>A0A6G0T6C5_APHGL</name>
<keyword evidence="7" id="KW-1185">Reference proteome</keyword>
<evidence type="ECO:0000256" key="2">
    <source>
        <dbReference type="ARBA" id="ARBA00022692"/>
    </source>
</evidence>
<sequence length="618" mass="67709">MMDDPWYKSTDSLTWAMTRKKTNSDEPGKEKLNRVLTFFDLTALGTGSTLGCGVYVLAGAVAKSIAGPAVVLSFAIAAVVSAFSGLCYAEFAGRVPKAGSAYIYSYVAVGEFTAFVIGWNLLIEHLIGTASVAKAMSNYCDSLLGSPQRRYMIEHFPIHIGFLADYPDIASFVVIVVIALLVAWGVRESSFTNNIFTALNLITVCIVIVTGFYKANYSNWFIPKSEIPPEAKGGEGGFLPYGWVGVAAGAAKCFYGFIGFDSIATTGEETKNPKRDIPLAIVASLFLSTIAYCGVATVLTLMWPYYSQDPDAPLPALYENLGMPVIKIIVSGGAIFALCTSLLGAIFPLPRILYAMASDGLLFKFLSNINATTKTPLISTVICGVFAGTLATVFNLEQLIDMASIGTLQAYTIVCICVLILRYTDNNPSIQDNISKSKAITVYTWLNLSNAKVPNSDTQFISRALIFIFSVCTFVFGISLSNMESHHGNTRNVLMIINVISLMVLLVTLFMLARLPTAQEDLSFKSEEYFLMSLFSSNICAFNTCTFGSTHTVLEHCTKRLSDDGTRVQDLDKVHRMAYMWIIDIFVLRYWSQFGRQQAKNPIKHNSNQTEIIQLILC</sequence>
<protein>
    <recommendedName>
        <fullName evidence="8">Cationic amino acid transporter C-terminal domain-containing protein</fullName>
    </recommendedName>
</protein>
<gene>
    <name evidence="6" type="ORF">AGLY_013449</name>
</gene>
<dbReference type="FunFam" id="1.20.1740.10:FF:000010">
    <property type="entry name" value="probable cationic amino acid transporter"/>
    <property type="match status" value="1"/>
</dbReference>
<keyword evidence="4 5" id="KW-0472">Membrane</keyword>
<dbReference type="OrthoDB" id="3900342at2759"/>
<dbReference type="PANTHER" id="PTHR43243:SF95">
    <property type="entry name" value="LD37241P"/>
    <property type="match status" value="1"/>
</dbReference>
<evidence type="ECO:0000256" key="3">
    <source>
        <dbReference type="ARBA" id="ARBA00022989"/>
    </source>
</evidence>
<feature type="transmembrane region" description="Helical" evidence="5">
    <location>
        <begin position="279"/>
        <end position="306"/>
    </location>
</feature>
<feature type="transmembrane region" description="Helical" evidence="5">
    <location>
        <begin position="460"/>
        <end position="481"/>
    </location>
</feature>
<keyword evidence="3 5" id="KW-1133">Transmembrane helix</keyword>
<dbReference type="Gene3D" id="1.20.1740.10">
    <property type="entry name" value="Amino acid/polyamine transporter I"/>
    <property type="match status" value="1"/>
</dbReference>
<feature type="transmembrane region" description="Helical" evidence="5">
    <location>
        <begin position="326"/>
        <end position="354"/>
    </location>
</feature>
<accession>A0A6G0T6C5</accession>
<dbReference type="Proteomes" id="UP000475862">
    <property type="component" value="Unassembled WGS sequence"/>
</dbReference>
<feature type="transmembrane region" description="Helical" evidence="5">
    <location>
        <begin position="238"/>
        <end position="258"/>
    </location>
</feature>
<dbReference type="Pfam" id="PF13520">
    <property type="entry name" value="AA_permease_2"/>
    <property type="match status" value="1"/>
</dbReference>
<evidence type="ECO:0000313" key="6">
    <source>
        <dbReference type="EMBL" id="KAE9526801.1"/>
    </source>
</evidence>
<feature type="transmembrane region" description="Helical" evidence="5">
    <location>
        <begin position="38"/>
        <end position="58"/>
    </location>
</feature>
<dbReference type="AlphaFoldDB" id="A0A6G0T6C5"/>
<feature type="transmembrane region" description="Helical" evidence="5">
    <location>
        <begin position="493"/>
        <end position="517"/>
    </location>
</feature>
<comment type="subcellular location">
    <subcellularLocation>
        <location evidence="1">Membrane</location>
        <topology evidence="1">Multi-pass membrane protein</topology>
    </subcellularLocation>
</comment>
<reference evidence="6 7" key="1">
    <citation type="submission" date="2019-08" db="EMBL/GenBank/DDBJ databases">
        <title>The genome of the soybean aphid Biotype 1, its phylome, world population structure and adaptation to the North American continent.</title>
        <authorList>
            <person name="Giordano R."/>
            <person name="Donthu R.K."/>
            <person name="Hernandez A.G."/>
            <person name="Wright C.L."/>
            <person name="Zimin A.V."/>
        </authorList>
    </citation>
    <scope>NUCLEOTIDE SEQUENCE [LARGE SCALE GENOMIC DNA]</scope>
    <source>
        <tissue evidence="6">Whole aphids</tissue>
    </source>
</reference>
<dbReference type="GO" id="GO:0005886">
    <property type="term" value="C:plasma membrane"/>
    <property type="evidence" value="ECO:0007669"/>
    <property type="project" value="TreeGrafter"/>
</dbReference>
<evidence type="ECO:0000256" key="4">
    <source>
        <dbReference type="ARBA" id="ARBA00023136"/>
    </source>
</evidence>
<feature type="transmembrane region" description="Helical" evidence="5">
    <location>
        <begin position="169"/>
        <end position="186"/>
    </location>
</feature>
<feature type="transmembrane region" description="Helical" evidence="5">
    <location>
        <begin position="375"/>
        <end position="396"/>
    </location>
</feature>
<comment type="caution">
    <text evidence="6">The sequence shown here is derived from an EMBL/GenBank/DDBJ whole genome shotgun (WGS) entry which is preliminary data.</text>
</comment>
<evidence type="ECO:0000313" key="7">
    <source>
        <dbReference type="Proteomes" id="UP000475862"/>
    </source>
</evidence>
<dbReference type="GO" id="GO:0061459">
    <property type="term" value="F:L-arginine transmembrane transporter activity"/>
    <property type="evidence" value="ECO:0007669"/>
    <property type="project" value="TreeGrafter"/>
</dbReference>
<feature type="transmembrane region" description="Helical" evidence="5">
    <location>
        <begin position="402"/>
        <end position="421"/>
    </location>
</feature>